<dbReference type="Proteomes" id="UP000237798">
    <property type="component" value="Unassembled WGS sequence"/>
</dbReference>
<dbReference type="UniPathway" id="UPA00344"/>
<dbReference type="SFLD" id="SFLDG01383">
    <property type="entry name" value="cyclic_pyranopterin_phosphate"/>
    <property type="match status" value="1"/>
</dbReference>
<dbReference type="OrthoDB" id="9763993at2"/>
<dbReference type="NCBIfam" id="TIGR02666">
    <property type="entry name" value="moaA"/>
    <property type="match status" value="1"/>
</dbReference>
<keyword evidence="10 12" id="KW-0456">Lyase</keyword>
<comment type="function">
    <text evidence="12">Catalyzes the cyclization of GTP to (8S)-3',8-cyclo-7,8-dihydroguanosine 5'-triphosphate.</text>
</comment>
<feature type="binding site" evidence="12">
    <location>
        <position position="13"/>
    </location>
    <ligand>
        <name>GTP</name>
        <dbReference type="ChEBI" id="CHEBI:37565"/>
    </ligand>
</feature>
<dbReference type="SFLD" id="SFLDG01386">
    <property type="entry name" value="main_SPASM_domain-containing"/>
    <property type="match status" value="1"/>
</dbReference>
<keyword evidence="6 12" id="KW-0408">Iron</keyword>
<feature type="domain" description="Radical SAM core" evidence="13">
    <location>
        <begin position="4"/>
        <end position="221"/>
    </location>
</feature>
<feature type="binding site" evidence="12">
    <location>
        <position position="118"/>
    </location>
    <ligand>
        <name>S-adenosyl-L-methionine</name>
        <dbReference type="ChEBI" id="CHEBI:59789"/>
    </ligand>
</feature>
<dbReference type="PROSITE" id="PS01305">
    <property type="entry name" value="MOAA_NIFB_PQQE"/>
    <property type="match status" value="1"/>
</dbReference>
<dbReference type="SMART" id="SM00729">
    <property type="entry name" value="Elp3"/>
    <property type="match status" value="1"/>
</dbReference>
<keyword evidence="4 12" id="KW-0479">Metal-binding</keyword>
<keyword evidence="9 12" id="KW-0501">Molybdenum cofactor biosynthesis</keyword>
<evidence type="ECO:0000256" key="12">
    <source>
        <dbReference type="HAMAP-Rule" id="MF_01225"/>
    </source>
</evidence>
<feature type="binding site" evidence="12">
    <location>
        <position position="67"/>
    </location>
    <ligand>
        <name>S-adenosyl-L-methionine</name>
        <dbReference type="ChEBI" id="CHEBI:59789"/>
    </ligand>
</feature>
<dbReference type="GO" id="GO:0061799">
    <property type="term" value="F:cyclic pyranopterin monophosphate synthase activity"/>
    <property type="evidence" value="ECO:0007669"/>
    <property type="project" value="TreeGrafter"/>
</dbReference>
<feature type="binding site" evidence="12">
    <location>
        <position position="189"/>
    </location>
    <ligand>
        <name>S-adenosyl-L-methionine</name>
        <dbReference type="ChEBI" id="CHEBI:59789"/>
    </ligand>
</feature>
<dbReference type="SFLD" id="SFLDG01067">
    <property type="entry name" value="SPASM/twitch_domain_containing"/>
    <property type="match status" value="1"/>
</dbReference>
<evidence type="ECO:0000256" key="9">
    <source>
        <dbReference type="ARBA" id="ARBA00023150"/>
    </source>
</evidence>
<dbReference type="EC" id="4.1.99.22" evidence="1 12"/>
<dbReference type="EMBL" id="PVXP01000082">
    <property type="protein sequence ID" value="PRR80804.1"/>
    <property type="molecule type" value="Genomic_DNA"/>
</dbReference>
<name>A0A2T0BA97_9CLOT</name>
<evidence type="ECO:0000256" key="6">
    <source>
        <dbReference type="ARBA" id="ARBA00023004"/>
    </source>
</evidence>
<dbReference type="HAMAP" id="MF_01225_B">
    <property type="entry name" value="MoaA_B"/>
    <property type="match status" value="1"/>
</dbReference>
<dbReference type="SUPFAM" id="SSF102114">
    <property type="entry name" value="Radical SAM enzymes"/>
    <property type="match status" value="1"/>
</dbReference>
<evidence type="ECO:0000256" key="11">
    <source>
        <dbReference type="ARBA" id="ARBA00048697"/>
    </source>
</evidence>
<comment type="subunit">
    <text evidence="12">Monomer and homodimer.</text>
</comment>
<comment type="cofactor">
    <cofactor evidence="12">
        <name>[4Fe-4S] cluster</name>
        <dbReference type="ChEBI" id="CHEBI:49883"/>
    </cofactor>
    <text evidence="12">Binds 2 [4Fe-4S] clusters. Binds 1 [4Fe-4S] cluster coordinated with 3 cysteines and an exchangeable S-adenosyl-L-methionine and 1 [4Fe-4S] cluster coordinated with 3 cysteines and the GTP-derived substrate.</text>
</comment>
<protein>
    <recommendedName>
        <fullName evidence="1 12">GTP 3',8-cyclase</fullName>
        <ecNumber evidence="1 12">4.1.99.22</ecNumber>
    </recommendedName>
    <alternativeName>
        <fullName evidence="12">Molybdenum cofactor biosynthesis protein A</fullName>
    </alternativeName>
</protein>
<dbReference type="InterPro" id="IPR013483">
    <property type="entry name" value="MoaA"/>
</dbReference>
<evidence type="ECO:0000256" key="7">
    <source>
        <dbReference type="ARBA" id="ARBA00023014"/>
    </source>
</evidence>
<evidence type="ECO:0000256" key="2">
    <source>
        <dbReference type="ARBA" id="ARBA00022485"/>
    </source>
</evidence>
<feature type="binding site" evidence="12">
    <location>
        <position position="155"/>
    </location>
    <ligand>
        <name>GTP</name>
        <dbReference type="ChEBI" id="CHEBI:37565"/>
    </ligand>
</feature>
<dbReference type="GO" id="GO:0061798">
    <property type="term" value="F:GTP 3',8'-cyclase activity"/>
    <property type="evidence" value="ECO:0007669"/>
    <property type="project" value="UniProtKB-UniRule"/>
</dbReference>
<reference evidence="14 15" key="1">
    <citation type="submission" date="2018-03" db="EMBL/GenBank/DDBJ databases">
        <title>Genome sequence of Clostridium luticellarii DSM 29923.</title>
        <authorList>
            <person name="Poehlein A."/>
            <person name="Daniel R."/>
        </authorList>
    </citation>
    <scope>NUCLEOTIDE SEQUENCE [LARGE SCALE GENOMIC DNA]</scope>
    <source>
        <strain evidence="14 15">DSM 29923</strain>
    </source>
</reference>
<feature type="binding site" evidence="12">
    <location>
        <position position="252"/>
    </location>
    <ligand>
        <name>[4Fe-4S] cluster</name>
        <dbReference type="ChEBI" id="CHEBI:49883"/>
        <label>2</label>
        <note>4Fe-4S-substrate</note>
    </ligand>
</feature>
<dbReference type="InterPro" id="IPR007197">
    <property type="entry name" value="rSAM"/>
</dbReference>
<evidence type="ECO:0000313" key="15">
    <source>
        <dbReference type="Proteomes" id="UP000237798"/>
    </source>
</evidence>
<feature type="binding site" evidence="12">
    <location>
        <position position="24"/>
    </location>
    <ligand>
        <name>[4Fe-4S] cluster</name>
        <dbReference type="ChEBI" id="CHEBI:49883"/>
        <label>1</label>
        <note>4Fe-4S-S-AdoMet</note>
    </ligand>
</feature>
<feature type="binding site" evidence="12">
    <location>
        <begin position="257"/>
        <end position="259"/>
    </location>
    <ligand>
        <name>GTP</name>
        <dbReference type="ChEBI" id="CHEBI:37565"/>
    </ligand>
</feature>
<dbReference type="GO" id="GO:0051539">
    <property type="term" value="F:4 iron, 4 sulfur cluster binding"/>
    <property type="evidence" value="ECO:0007669"/>
    <property type="project" value="UniProtKB-UniRule"/>
</dbReference>
<accession>A0A2T0BA97</accession>
<dbReference type="InterPro" id="IPR040064">
    <property type="entry name" value="MoaA-like"/>
</dbReference>
<keyword evidence="2 12" id="KW-0004">4Fe-4S</keyword>
<keyword evidence="15" id="KW-1185">Reference proteome</keyword>
<keyword evidence="8 12" id="KW-0342">GTP-binding</keyword>
<dbReference type="RefSeq" id="WP_106010832.1">
    <property type="nucleotide sequence ID" value="NZ_JALCPJ010000004.1"/>
</dbReference>
<dbReference type="AlphaFoldDB" id="A0A2T0BA97"/>
<feature type="binding site" evidence="12">
    <location>
        <position position="63"/>
    </location>
    <ligand>
        <name>GTP</name>
        <dbReference type="ChEBI" id="CHEBI:37565"/>
    </ligand>
</feature>
<evidence type="ECO:0000256" key="1">
    <source>
        <dbReference type="ARBA" id="ARBA00012167"/>
    </source>
</evidence>
<evidence type="ECO:0000256" key="4">
    <source>
        <dbReference type="ARBA" id="ARBA00022723"/>
    </source>
</evidence>
<dbReference type="InterPro" id="IPR006638">
    <property type="entry name" value="Elp3/MiaA/NifB-like_rSAM"/>
</dbReference>
<comment type="pathway">
    <text evidence="12">Cofactor biosynthesis; molybdopterin biosynthesis.</text>
</comment>
<organism evidence="14 15">
    <name type="scientific">Clostridium luticellarii</name>
    <dbReference type="NCBI Taxonomy" id="1691940"/>
    <lineage>
        <taxon>Bacteria</taxon>
        <taxon>Bacillati</taxon>
        <taxon>Bacillota</taxon>
        <taxon>Clostridia</taxon>
        <taxon>Eubacteriales</taxon>
        <taxon>Clostridiaceae</taxon>
        <taxon>Clostridium</taxon>
    </lineage>
</organism>
<dbReference type="CDD" id="cd21117">
    <property type="entry name" value="Twitch_MoaA"/>
    <property type="match status" value="1"/>
</dbReference>
<dbReference type="GO" id="GO:0006777">
    <property type="term" value="P:Mo-molybdopterin cofactor biosynthetic process"/>
    <property type="evidence" value="ECO:0007669"/>
    <property type="project" value="UniProtKB-UniRule"/>
</dbReference>
<dbReference type="InterPro" id="IPR010505">
    <property type="entry name" value="MoaA_twitch"/>
</dbReference>
<dbReference type="InterPro" id="IPR000385">
    <property type="entry name" value="MoaA_NifB_PqqE_Fe-S-bd_CS"/>
</dbReference>
<dbReference type="PROSITE" id="PS51918">
    <property type="entry name" value="RADICAL_SAM"/>
    <property type="match status" value="1"/>
</dbReference>
<dbReference type="NCBIfam" id="NF001199">
    <property type="entry name" value="PRK00164.2-1"/>
    <property type="match status" value="1"/>
</dbReference>
<dbReference type="PANTHER" id="PTHR22960:SF0">
    <property type="entry name" value="MOLYBDENUM COFACTOR BIOSYNTHESIS PROTEIN 1"/>
    <property type="match status" value="1"/>
</dbReference>
<keyword evidence="7 12" id="KW-0411">Iron-sulfur</keyword>
<dbReference type="Gene3D" id="3.20.20.70">
    <property type="entry name" value="Aldolase class I"/>
    <property type="match status" value="1"/>
</dbReference>
<feature type="binding site" evidence="12">
    <location>
        <position position="27"/>
    </location>
    <ligand>
        <name>[4Fe-4S] cluster</name>
        <dbReference type="ChEBI" id="CHEBI:49883"/>
        <label>1</label>
        <note>4Fe-4S-S-AdoMet</note>
    </ligand>
</feature>
<keyword evidence="5 12" id="KW-0547">Nucleotide-binding</keyword>
<dbReference type="SFLD" id="SFLDS00029">
    <property type="entry name" value="Radical_SAM"/>
    <property type="match status" value="1"/>
</dbReference>
<evidence type="ECO:0000256" key="10">
    <source>
        <dbReference type="ARBA" id="ARBA00023239"/>
    </source>
</evidence>
<dbReference type="GO" id="GO:0046872">
    <property type="term" value="F:metal ion binding"/>
    <property type="evidence" value="ECO:0007669"/>
    <property type="project" value="UniProtKB-KW"/>
</dbReference>
<keyword evidence="3 12" id="KW-0949">S-adenosyl-L-methionine</keyword>
<feature type="binding site" evidence="12">
    <location>
        <position position="20"/>
    </location>
    <ligand>
        <name>[4Fe-4S] cluster</name>
        <dbReference type="ChEBI" id="CHEBI:49883"/>
        <label>1</label>
        <note>4Fe-4S-S-AdoMet</note>
    </ligand>
</feature>
<comment type="similarity">
    <text evidence="12">Belongs to the radical SAM superfamily. MoaA family.</text>
</comment>
<evidence type="ECO:0000259" key="13">
    <source>
        <dbReference type="PROSITE" id="PS51918"/>
    </source>
</evidence>
<dbReference type="InterPro" id="IPR058240">
    <property type="entry name" value="rSAM_sf"/>
</dbReference>
<comment type="catalytic activity">
    <reaction evidence="11 12">
        <text>GTP + AH2 + S-adenosyl-L-methionine = (8S)-3',8-cyclo-7,8-dihydroguanosine 5'-triphosphate + 5'-deoxyadenosine + L-methionine + A + H(+)</text>
        <dbReference type="Rhea" id="RHEA:49576"/>
        <dbReference type="ChEBI" id="CHEBI:13193"/>
        <dbReference type="ChEBI" id="CHEBI:15378"/>
        <dbReference type="ChEBI" id="CHEBI:17319"/>
        <dbReference type="ChEBI" id="CHEBI:17499"/>
        <dbReference type="ChEBI" id="CHEBI:37565"/>
        <dbReference type="ChEBI" id="CHEBI:57844"/>
        <dbReference type="ChEBI" id="CHEBI:59789"/>
        <dbReference type="ChEBI" id="CHEBI:131766"/>
        <dbReference type="EC" id="4.1.99.22"/>
    </reaction>
</comment>
<evidence type="ECO:0000256" key="8">
    <source>
        <dbReference type="ARBA" id="ARBA00023134"/>
    </source>
</evidence>
<feature type="binding site" evidence="12">
    <location>
        <position position="94"/>
    </location>
    <ligand>
        <name>GTP</name>
        <dbReference type="ChEBI" id="CHEBI:37565"/>
    </ligand>
</feature>
<dbReference type="InterPro" id="IPR050105">
    <property type="entry name" value="MoCo_biosynth_MoaA/MoaC"/>
</dbReference>
<gene>
    <name evidence="14" type="primary">moaA_2</name>
    <name evidence="12" type="synonym">moaA</name>
    <name evidence="14" type="ORF">CLLU_32870</name>
</gene>
<sequence>MKDKYGRRINYLRVSLVDRCNLRCMYCMPEDGIIKKPHSELLRFEDILKIIRAAARLGVNKIRYTGGEPLIVRNIDYLIKKTAEIQGISDLAITTNGTLLYNLADKLKSSGLKRVNISLDTLKEDKFNQITRGGNINGVLRSIEKCLSIGLTPVKINVVLMKGFNEDEIVDFVNITRNLPLEIRFIELMPIGQAEELYKAYFLSSENVLKNIKSIFQLSPKPTFSDSTVSLYKVKNYRGTIGFISPISCKFCKSCNRIRLTSMGNLKPCLHSDKVINLKSCLGDDKLLIENLKLGIYSKPLQHNMDLENKSASKRMMYQIGG</sequence>
<proteinExistence type="inferred from homology"/>
<feature type="binding site" evidence="12">
    <location>
        <position position="26"/>
    </location>
    <ligand>
        <name>S-adenosyl-L-methionine</name>
        <dbReference type="ChEBI" id="CHEBI:59789"/>
    </ligand>
</feature>
<dbReference type="InterPro" id="IPR013785">
    <property type="entry name" value="Aldolase_TIM"/>
</dbReference>
<evidence type="ECO:0000256" key="5">
    <source>
        <dbReference type="ARBA" id="ARBA00022741"/>
    </source>
</evidence>
<evidence type="ECO:0000256" key="3">
    <source>
        <dbReference type="ARBA" id="ARBA00022691"/>
    </source>
</evidence>
<comment type="caution">
    <text evidence="14">The sequence shown here is derived from an EMBL/GenBank/DDBJ whole genome shotgun (WGS) entry which is preliminary data.</text>
</comment>
<feature type="binding site" evidence="12">
    <location>
        <position position="269"/>
    </location>
    <ligand>
        <name>[4Fe-4S] cluster</name>
        <dbReference type="ChEBI" id="CHEBI:49883"/>
        <label>2</label>
        <note>4Fe-4S-substrate</note>
    </ligand>
</feature>
<dbReference type="Pfam" id="PF04055">
    <property type="entry name" value="Radical_SAM"/>
    <property type="match status" value="1"/>
</dbReference>
<dbReference type="GO" id="GO:0005525">
    <property type="term" value="F:GTP binding"/>
    <property type="evidence" value="ECO:0007669"/>
    <property type="project" value="UniProtKB-UniRule"/>
</dbReference>
<dbReference type="GO" id="GO:1904047">
    <property type="term" value="F:S-adenosyl-L-methionine binding"/>
    <property type="evidence" value="ECO:0007669"/>
    <property type="project" value="UniProtKB-UniRule"/>
</dbReference>
<dbReference type="CDD" id="cd01335">
    <property type="entry name" value="Radical_SAM"/>
    <property type="match status" value="1"/>
</dbReference>
<evidence type="ECO:0000313" key="14">
    <source>
        <dbReference type="EMBL" id="PRR80804.1"/>
    </source>
</evidence>
<dbReference type="Pfam" id="PF06463">
    <property type="entry name" value="Mob_synth_C"/>
    <property type="match status" value="1"/>
</dbReference>
<dbReference type="PANTHER" id="PTHR22960">
    <property type="entry name" value="MOLYBDOPTERIN COFACTOR SYNTHESIS PROTEIN A"/>
    <property type="match status" value="1"/>
</dbReference>
<feature type="binding site" evidence="12">
    <location>
        <position position="255"/>
    </location>
    <ligand>
        <name>[4Fe-4S] cluster</name>
        <dbReference type="ChEBI" id="CHEBI:49883"/>
        <label>2</label>
        <note>4Fe-4S-substrate</note>
    </ligand>
</feature>